<sequence length="593" mass="66526">MWSLMELVPLYSLPLILGAAFLLIKWYNSTSPNTSKKLPPSPPRLPLIGNLHQLKGTVHEAFLSAAKRYGDPNGLMLVYIGTIPSLVVSTTEAAREILKTHDIAFADRPATRMFKAISYNLKDSTITPYGEHWRQVKSILTLHLLSNKTVHSFEAMRRRIIAGYLSEINQCFLSNKPLDLTSMAFSITNDITCMAAFGRTYNDGEIGRKFKKLMKEISEMLATFYFEDSIPQLAVVDILRGVRSKVDWVVRTLDEFLTGAVEERLSKTNPDPVAPEDGFKPFIEVLLKIQKEDNLGITVDTEVLKALLLDAYIAATDTTASVLQWVMTEFLVNPDIMKKAQDEVRRVLNGKEDITSEDLDKMTYLKAVIMESTRLHPPLPILLPRIARQDVNLMGYDIAKDTRVYVNVYSIMRDPNVWDQPEKFLPERFLGESSIDFIKHNFELLPFGAGRRACPGRIYSMAIDEMTLATFLYKFEWSLPQGVKPEDVDMEGTFGLANHKKVPLLVVGKPVDELIGIDHRLVGDFVREFGVAHDLGSVSSAPDGGFMCQITTTPSPVARSSEDSAASVRSVEPSSLSDLPAERVKKNQNHKQK</sequence>
<name>A0ACB9GPG2_9ASTR</name>
<keyword evidence="2" id="KW-1185">Reference proteome</keyword>
<evidence type="ECO:0000313" key="1">
    <source>
        <dbReference type="EMBL" id="KAI3785384.1"/>
    </source>
</evidence>
<dbReference type="Proteomes" id="UP001056120">
    <property type="component" value="Linkage Group LG14"/>
</dbReference>
<gene>
    <name evidence="1" type="ORF">L1987_44502</name>
</gene>
<reference evidence="1 2" key="2">
    <citation type="journal article" date="2022" name="Mol. Ecol. Resour.">
        <title>The genomes of chicory, endive, great burdock and yacon provide insights into Asteraceae paleo-polyploidization history and plant inulin production.</title>
        <authorList>
            <person name="Fan W."/>
            <person name="Wang S."/>
            <person name="Wang H."/>
            <person name="Wang A."/>
            <person name="Jiang F."/>
            <person name="Liu H."/>
            <person name="Zhao H."/>
            <person name="Xu D."/>
            <person name="Zhang Y."/>
        </authorList>
    </citation>
    <scope>NUCLEOTIDE SEQUENCE [LARGE SCALE GENOMIC DNA]</scope>
    <source>
        <strain evidence="2">cv. Yunnan</strain>
        <tissue evidence="1">Leaves</tissue>
    </source>
</reference>
<protein>
    <submittedName>
        <fullName evidence="1">Uncharacterized protein</fullName>
    </submittedName>
</protein>
<accession>A0ACB9GPG2</accession>
<evidence type="ECO:0000313" key="2">
    <source>
        <dbReference type="Proteomes" id="UP001056120"/>
    </source>
</evidence>
<reference evidence="2" key="1">
    <citation type="journal article" date="2022" name="Mol. Ecol. Resour.">
        <title>The genomes of chicory, endive, great burdock and yacon provide insights into Asteraceae palaeo-polyploidization history and plant inulin production.</title>
        <authorList>
            <person name="Fan W."/>
            <person name="Wang S."/>
            <person name="Wang H."/>
            <person name="Wang A."/>
            <person name="Jiang F."/>
            <person name="Liu H."/>
            <person name="Zhao H."/>
            <person name="Xu D."/>
            <person name="Zhang Y."/>
        </authorList>
    </citation>
    <scope>NUCLEOTIDE SEQUENCE [LARGE SCALE GENOMIC DNA]</scope>
    <source>
        <strain evidence="2">cv. Yunnan</strain>
    </source>
</reference>
<organism evidence="1 2">
    <name type="scientific">Smallanthus sonchifolius</name>
    <dbReference type="NCBI Taxonomy" id="185202"/>
    <lineage>
        <taxon>Eukaryota</taxon>
        <taxon>Viridiplantae</taxon>
        <taxon>Streptophyta</taxon>
        <taxon>Embryophyta</taxon>
        <taxon>Tracheophyta</taxon>
        <taxon>Spermatophyta</taxon>
        <taxon>Magnoliopsida</taxon>
        <taxon>eudicotyledons</taxon>
        <taxon>Gunneridae</taxon>
        <taxon>Pentapetalae</taxon>
        <taxon>asterids</taxon>
        <taxon>campanulids</taxon>
        <taxon>Asterales</taxon>
        <taxon>Asteraceae</taxon>
        <taxon>Asteroideae</taxon>
        <taxon>Heliantheae alliance</taxon>
        <taxon>Millerieae</taxon>
        <taxon>Smallanthus</taxon>
    </lineage>
</organism>
<comment type="caution">
    <text evidence="1">The sequence shown here is derived from an EMBL/GenBank/DDBJ whole genome shotgun (WGS) entry which is preliminary data.</text>
</comment>
<proteinExistence type="predicted"/>
<dbReference type="EMBL" id="CM042031">
    <property type="protein sequence ID" value="KAI3785384.1"/>
    <property type="molecule type" value="Genomic_DNA"/>
</dbReference>